<dbReference type="Gene3D" id="3.90.1150.10">
    <property type="entry name" value="Aspartate Aminotransferase, domain 1"/>
    <property type="match status" value="1"/>
</dbReference>
<dbReference type="CDD" id="cd00609">
    <property type="entry name" value="AAT_like"/>
    <property type="match status" value="1"/>
</dbReference>
<evidence type="ECO:0000313" key="11">
    <source>
        <dbReference type="EMBL" id="MBY8337645.1"/>
    </source>
</evidence>
<evidence type="ECO:0000256" key="7">
    <source>
        <dbReference type="ARBA" id="ARBA00023239"/>
    </source>
</evidence>
<dbReference type="InterPro" id="IPR015421">
    <property type="entry name" value="PyrdxlP-dep_Trfase_major"/>
</dbReference>
<evidence type="ECO:0000256" key="3">
    <source>
        <dbReference type="ARBA" id="ARBA00004953"/>
    </source>
</evidence>
<keyword evidence="5" id="KW-0169">Cobalamin biosynthesis</keyword>
<evidence type="ECO:0000256" key="9">
    <source>
        <dbReference type="ARBA" id="ARBA00048531"/>
    </source>
</evidence>
<dbReference type="Proteomes" id="UP000759298">
    <property type="component" value="Unassembled WGS sequence"/>
</dbReference>
<evidence type="ECO:0000256" key="8">
    <source>
        <dbReference type="ARBA" id="ARBA00029996"/>
    </source>
</evidence>
<gene>
    <name evidence="11" type="primary">cobD</name>
    <name evidence="11" type="ORF">KYN89_11395</name>
</gene>
<dbReference type="InterPro" id="IPR005860">
    <property type="entry name" value="CobD"/>
</dbReference>
<name>A0ABS7PHD7_9SPHN</name>
<dbReference type="InterPro" id="IPR004839">
    <property type="entry name" value="Aminotransferase_I/II_large"/>
</dbReference>
<comment type="cofactor">
    <cofactor evidence="1">
        <name>pyridoxal 5'-phosphate</name>
        <dbReference type="ChEBI" id="CHEBI:597326"/>
    </cofactor>
</comment>
<organism evidence="11 12">
    <name type="scientific">Alteriqipengyuania abyssalis</name>
    <dbReference type="NCBI Taxonomy" id="2860200"/>
    <lineage>
        <taxon>Bacteria</taxon>
        <taxon>Pseudomonadati</taxon>
        <taxon>Pseudomonadota</taxon>
        <taxon>Alphaproteobacteria</taxon>
        <taxon>Sphingomonadales</taxon>
        <taxon>Erythrobacteraceae</taxon>
        <taxon>Alteriqipengyuania</taxon>
    </lineage>
</organism>
<feature type="domain" description="Aminotransferase class I/classII large" evidence="10">
    <location>
        <begin position="125"/>
        <end position="324"/>
    </location>
</feature>
<comment type="pathway">
    <text evidence="3">Cofactor biosynthesis; adenosylcobalamin biosynthesis.</text>
</comment>
<evidence type="ECO:0000259" key="10">
    <source>
        <dbReference type="Pfam" id="PF00155"/>
    </source>
</evidence>
<evidence type="ECO:0000313" key="12">
    <source>
        <dbReference type="Proteomes" id="UP000759298"/>
    </source>
</evidence>
<evidence type="ECO:0000256" key="4">
    <source>
        <dbReference type="ARBA" id="ARBA00012285"/>
    </source>
</evidence>
<dbReference type="EMBL" id="JAHWXP010000003">
    <property type="protein sequence ID" value="MBY8337645.1"/>
    <property type="molecule type" value="Genomic_DNA"/>
</dbReference>
<keyword evidence="12" id="KW-1185">Reference proteome</keyword>
<reference evidence="11 12" key="1">
    <citation type="submission" date="2021-07" db="EMBL/GenBank/DDBJ databases">
        <title>Alteriqipengyuania abyssalis NZ-12B nov, sp.nov isolated from deep sea sponge in pacific ocean.</title>
        <authorList>
            <person name="Tareen S."/>
            <person name="Wink J."/>
        </authorList>
    </citation>
    <scope>NUCLEOTIDE SEQUENCE [LARGE SCALE GENOMIC DNA]</scope>
    <source>
        <strain evidence="11 12">NZ-12B</strain>
    </source>
</reference>
<proteinExistence type="predicted"/>
<keyword evidence="7 11" id="KW-0456">Lyase</keyword>
<dbReference type="Pfam" id="PF00155">
    <property type="entry name" value="Aminotran_1_2"/>
    <property type="match status" value="1"/>
</dbReference>
<dbReference type="InterPro" id="IPR015424">
    <property type="entry name" value="PyrdxlP-dep_Trfase"/>
</dbReference>
<evidence type="ECO:0000256" key="5">
    <source>
        <dbReference type="ARBA" id="ARBA00022573"/>
    </source>
</evidence>
<evidence type="ECO:0000256" key="6">
    <source>
        <dbReference type="ARBA" id="ARBA00022898"/>
    </source>
</evidence>
<dbReference type="GO" id="GO:0048472">
    <property type="term" value="F:threonine-phosphate decarboxylase activity"/>
    <property type="evidence" value="ECO:0007669"/>
    <property type="project" value="UniProtKB-EC"/>
</dbReference>
<dbReference type="NCBIfam" id="TIGR01140">
    <property type="entry name" value="L_thr_O3P_dcar"/>
    <property type="match status" value="1"/>
</dbReference>
<dbReference type="SUPFAM" id="SSF53383">
    <property type="entry name" value="PLP-dependent transferases"/>
    <property type="match status" value="1"/>
</dbReference>
<dbReference type="EC" id="4.1.1.81" evidence="4"/>
<accession>A0ABS7PHD7</accession>
<dbReference type="PANTHER" id="PTHR42885">
    <property type="entry name" value="HISTIDINOL-PHOSPHATE AMINOTRANSFERASE-RELATED"/>
    <property type="match status" value="1"/>
</dbReference>
<dbReference type="Gene3D" id="3.40.640.10">
    <property type="entry name" value="Type I PLP-dependent aspartate aminotransferase-like (Major domain)"/>
    <property type="match status" value="1"/>
</dbReference>
<dbReference type="RefSeq" id="WP_222825167.1">
    <property type="nucleotide sequence ID" value="NZ_JAHWXP010000003.1"/>
</dbReference>
<comment type="function">
    <text evidence="2">Decarboxylates L-threonine-O-3-phosphate to yield (R)-1-amino-2-propanol O-2-phosphate, the precursor for the linkage between the nucleotide loop and the corrin ring in cobalamin.</text>
</comment>
<keyword evidence="6" id="KW-0663">Pyridoxal phosphate</keyword>
<protein>
    <recommendedName>
        <fullName evidence="4">threonine-phosphate decarboxylase</fullName>
        <ecNumber evidence="4">4.1.1.81</ecNumber>
    </recommendedName>
    <alternativeName>
        <fullName evidence="8">L-threonine-O-3-phosphate decarboxylase</fullName>
    </alternativeName>
</protein>
<evidence type="ECO:0000256" key="2">
    <source>
        <dbReference type="ARBA" id="ARBA00003444"/>
    </source>
</evidence>
<comment type="caution">
    <text evidence="11">The sequence shown here is derived from an EMBL/GenBank/DDBJ whole genome shotgun (WGS) entry which is preliminary data.</text>
</comment>
<evidence type="ECO:0000256" key="1">
    <source>
        <dbReference type="ARBA" id="ARBA00001933"/>
    </source>
</evidence>
<comment type="catalytic activity">
    <reaction evidence="9">
        <text>O-phospho-L-threonine + H(+) = (R)-1-aminopropan-2-yl phosphate + CO2</text>
        <dbReference type="Rhea" id="RHEA:11492"/>
        <dbReference type="ChEBI" id="CHEBI:15378"/>
        <dbReference type="ChEBI" id="CHEBI:16526"/>
        <dbReference type="ChEBI" id="CHEBI:58563"/>
        <dbReference type="ChEBI" id="CHEBI:58675"/>
        <dbReference type="EC" id="4.1.1.81"/>
    </reaction>
</comment>
<dbReference type="InterPro" id="IPR015422">
    <property type="entry name" value="PyrdxlP-dep_Trfase_small"/>
</dbReference>
<sequence length="327" mass="35327">MSGAFDWHGGRLDAACARFGGAREEWLDLSTGINPCPWPVPRDLAPDWHALPDPSALAGLEGIAAQYFGVDPSLCCALPGSEIGLRLIAAILGLPGRYIQPCYRTHAAMFSQADPVVEPRDGDGANALVIANPNNPDGRVTPPAMLREWFALQEEAGGWLIVDEAFVDTMPLVSIAPEVDPARRLIVLRSFGKFFGLAGVRLGFAIAPPDVISALRDLLGDWPLSGAALAIGERAYSDSAWINATRTALAARAAQFDRILSQHGMEPQGASPLFRLVRAENAGALFDRLARHRILTRPFADRSDWLRFGVPANEAQMQRFARALDDG</sequence>
<dbReference type="PANTHER" id="PTHR42885:SF1">
    <property type="entry name" value="THREONINE-PHOSPHATE DECARBOXYLASE"/>
    <property type="match status" value="1"/>
</dbReference>